<sequence>MKKAILLMMMLSTVFTFGLTNVKDVPQQESIEVFMDHGEHIEFSFLKRVKGVAQR</sequence>
<dbReference type="Proteomes" id="UP000663613">
    <property type="component" value="Plasmid pVKMB-370_1"/>
</dbReference>
<feature type="signal peptide" evidence="1">
    <location>
        <begin position="1"/>
        <end position="18"/>
    </location>
</feature>
<accession>A0ABD7DNY6</accession>
<reference evidence="2 3" key="1">
    <citation type="submission" date="2021-02" db="EMBL/GenBank/DDBJ databases">
        <title>Bacillus cereus VKM B-370.</title>
        <authorList>
            <person name="Kazantseva O.A."/>
            <person name="Piligrimova E.G."/>
            <person name="Buzikov R.M."/>
            <person name="Shadrin A.M."/>
        </authorList>
    </citation>
    <scope>NUCLEOTIDE SEQUENCE [LARGE SCALE GENOMIC DNA]</scope>
    <source>
        <strain evidence="2 3">VKM B-370</strain>
        <plasmid evidence="2 3">pVKMB-370_1</plasmid>
    </source>
</reference>
<feature type="chain" id="PRO_5044839161" evidence="1">
    <location>
        <begin position="19"/>
        <end position="55"/>
    </location>
</feature>
<dbReference type="RefSeq" id="WP_097826568.1">
    <property type="nucleotide sequence ID" value="NZ_CAKJWR010000001.1"/>
</dbReference>
<geneLocation type="plasmid" evidence="2 3">
    <name>pVKMB-370_1</name>
</geneLocation>
<proteinExistence type="predicted"/>
<keyword evidence="1" id="KW-0732">Signal</keyword>
<evidence type="ECO:0000313" key="3">
    <source>
        <dbReference type="Proteomes" id="UP000663613"/>
    </source>
</evidence>
<organism evidence="2 3">
    <name type="scientific">Bacillus cereus</name>
    <dbReference type="NCBI Taxonomy" id="1396"/>
    <lineage>
        <taxon>Bacteria</taxon>
        <taxon>Bacillati</taxon>
        <taxon>Bacillota</taxon>
        <taxon>Bacilli</taxon>
        <taxon>Bacillales</taxon>
        <taxon>Bacillaceae</taxon>
        <taxon>Bacillus</taxon>
        <taxon>Bacillus cereus group</taxon>
    </lineage>
</organism>
<evidence type="ECO:0000313" key="2">
    <source>
        <dbReference type="EMBL" id="QRY18522.1"/>
    </source>
</evidence>
<name>A0ABD7DNY6_BACCE</name>
<dbReference type="EMBL" id="CP070340">
    <property type="protein sequence ID" value="QRY18522.1"/>
    <property type="molecule type" value="Genomic_DNA"/>
</dbReference>
<protein>
    <submittedName>
        <fullName evidence="2">Aspartate phosphatase</fullName>
    </submittedName>
</protein>
<keyword evidence="2" id="KW-0614">Plasmid</keyword>
<evidence type="ECO:0000256" key="1">
    <source>
        <dbReference type="SAM" id="SignalP"/>
    </source>
</evidence>
<dbReference type="AlphaFoldDB" id="A0ABD7DNY6"/>
<gene>
    <name evidence="2" type="ORF">JTF64_27795</name>
</gene>